<accession>A0AAE1VKT8</accession>
<evidence type="ECO:0000313" key="2">
    <source>
        <dbReference type="Proteomes" id="UP001291623"/>
    </source>
</evidence>
<name>A0AAE1VKT8_9SOLA</name>
<gene>
    <name evidence="1" type="ORF">RND71_008216</name>
</gene>
<keyword evidence="2" id="KW-1185">Reference proteome</keyword>
<reference evidence="1" key="1">
    <citation type="submission" date="2023-12" db="EMBL/GenBank/DDBJ databases">
        <title>Genome assembly of Anisodus tanguticus.</title>
        <authorList>
            <person name="Wang Y.-J."/>
        </authorList>
    </citation>
    <scope>NUCLEOTIDE SEQUENCE</scope>
    <source>
        <strain evidence="1">KB-2021</strain>
        <tissue evidence="1">Leaf</tissue>
    </source>
</reference>
<dbReference type="EMBL" id="JAVYJV010000004">
    <property type="protein sequence ID" value="KAK4372832.1"/>
    <property type="molecule type" value="Genomic_DNA"/>
</dbReference>
<proteinExistence type="predicted"/>
<protein>
    <submittedName>
        <fullName evidence="1">Uncharacterized protein</fullName>
    </submittedName>
</protein>
<organism evidence="1 2">
    <name type="scientific">Anisodus tanguticus</name>
    <dbReference type="NCBI Taxonomy" id="243964"/>
    <lineage>
        <taxon>Eukaryota</taxon>
        <taxon>Viridiplantae</taxon>
        <taxon>Streptophyta</taxon>
        <taxon>Embryophyta</taxon>
        <taxon>Tracheophyta</taxon>
        <taxon>Spermatophyta</taxon>
        <taxon>Magnoliopsida</taxon>
        <taxon>eudicotyledons</taxon>
        <taxon>Gunneridae</taxon>
        <taxon>Pentapetalae</taxon>
        <taxon>asterids</taxon>
        <taxon>lamiids</taxon>
        <taxon>Solanales</taxon>
        <taxon>Solanaceae</taxon>
        <taxon>Solanoideae</taxon>
        <taxon>Hyoscyameae</taxon>
        <taxon>Anisodus</taxon>
    </lineage>
</organism>
<dbReference type="AlphaFoldDB" id="A0AAE1VKT8"/>
<evidence type="ECO:0000313" key="1">
    <source>
        <dbReference type="EMBL" id="KAK4372832.1"/>
    </source>
</evidence>
<dbReference type="Proteomes" id="UP001291623">
    <property type="component" value="Unassembled WGS sequence"/>
</dbReference>
<comment type="caution">
    <text evidence="1">The sequence shown here is derived from an EMBL/GenBank/DDBJ whole genome shotgun (WGS) entry which is preliminary data.</text>
</comment>
<sequence length="117" mass="13098">MEGVEMEHPLPQNSSDDFCNTVLSQFCESNNVHHIHICTAIANCEPRETVLMLFNSMSMFLGRAKVEPGSLPRKSDPSLDSIIGLELQFTSHNAILKILNKFDRMVIVLLGLLDKTL</sequence>